<feature type="compositionally biased region" description="Basic and acidic residues" evidence="1">
    <location>
        <begin position="112"/>
        <end position="127"/>
    </location>
</feature>
<feature type="compositionally biased region" description="Pro residues" evidence="1">
    <location>
        <begin position="93"/>
        <end position="104"/>
    </location>
</feature>
<dbReference type="EMBL" id="JADBEK010000001">
    <property type="protein sequence ID" value="MBE1589924.1"/>
    <property type="molecule type" value="Genomic_DNA"/>
</dbReference>
<keyword evidence="3" id="KW-1185">Reference proteome</keyword>
<feature type="compositionally biased region" description="Basic and acidic residues" evidence="1">
    <location>
        <begin position="136"/>
        <end position="148"/>
    </location>
</feature>
<evidence type="ECO:0000313" key="2">
    <source>
        <dbReference type="EMBL" id="MBE1589924.1"/>
    </source>
</evidence>
<reference evidence="2 3" key="1">
    <citation type="submission" date="2020-10" db="EMBL/GenBank/DDBJ databases">
        <title>Sequencing the genomes of 1000 actinobacteria strains.</title>
        <authorList>
            <person name="Klenk H.-P."/>
        </authorList>
    </citation>
    <scope>NUCLEOTIDE SEQUENCE [LARGE SCALE GENOMIC DNA]</scope>
    <source>
        <strain evidence="2 3">DSM 43173</strain>
    </source>
</reference>
<feature type="compositionally biased region" description="Gly residues" evidence="1">
    <location>
        <begin position="170"/>
        <end position="182"/>
    </location>
</feature>
<comment type="caution">
    <text evidence="2">The sequence shown here is derived from an EMBL/GenBank/DDBJ whole genome shotgun (WGS) entry which is preliminary data.</text>
</comment>
<gene>
    <name evidence="2" type="ORF">H4W80_008182</name>
</gene>
<dbReference type="Proteomes" id="UP000633509">
    <property type="component" value="Unassembled WGS sequence"/>
</dbReference>
<sequence>MCSWWGSARASVCQATPISPSQTDVSASASQLPRRPRDRLHQHQHRPDRRLPGAERPGGHRLGPHGPDPAHQPLLDLPLPGRPRHGAAQAGPPRRPAGPQPPAPGVRHCQGRHPEAPYDHHRPRTDTTHPWLLRGDATRPSRARRDVGGRTSRGGGTAAAQWAARRAEGRQGGTASGAGGGAQRPPGTRHQAPGTRHQAGYSAASAARVGTTAKQRWRGQARHAADVAYAPYAVGARHAAGACHGPTCGECTPYDRLRPTCGQRATCARPARMHGVRRAACGVRRAACGVRPAACGVRLRCGLRLACGGRTYMRPARRDADVQRISA</sequence>
<feature type="region of interest" description="Disordered" evidence="1">
    <location>
        <begin position="12"/>
        <end position="218"/>
    </location>
</feature>
<proteinExistence type="predicted"/>
<accession>A0ABR9MAJ1</accession>
<evidence type="ECO:0000313" key="3">
    <source>
        <dbReference type="Proteomes" id="UP000633509"/>
    </source>
</evidence>
<organism evidence="2 3">
    <name type="scientific">Nonomuraea angiospora</name>
    <dbReference type="NCBI Taxonomy" id="46172"/>
    <lineage>
        <taxon>Bacteria</taxon>
        <taxon>Bacillati</taxon>
        <taxon>Actinomycetota</taxon>
        <taxon>Actinomycetes</taxon>
        <taxon>Streptosporangiales</taxon>
        <taxon>Streptosporangiaceae</taxon>
        <taxon>Nonomuraea</taxon>
    </lineage>
</organism>
<feature type="compositionally biased region" description="Polar residues" evidence="1">
    <location>
        <begin position="13"/>
        <end position="31"/>
    </location>
</feature>
<evidence type="ECO:0000256" key="1">
    <source>
        <dbReference type="SAM" id="MobiDB-lite"/>
    </source>
</evidence>
<protein>
    <submittedName>
        <fullName evidence="2">Uncharacterized protein</fullName>
    </submittedName>
</protein>
<feature type="compositionally biased region" description="Basic residues" evidence="1">
    <location>
        <begin position="34"/>
        <end position="48"/>
    </location>
</feature>
<name>A0ABR9MAJ1_9ACTN</name>